<gene>
    <name evidence="3" type="ORF">DI598_07440</name>
</gene>
<dbReference type="Proteomes" id="UP000249645">
    <property type="component" value="Unassembled WGS sequence"/>
</dbReference>
<dbReference type="Gene3D" id="3.40.30.10">
    <property type="entry name" value="Glutaredoxin"/>
    <property type="match status" value="1"/>
</dbReference>
<dbReference type="InterPro" id="IPR036249">
    <property type="entry name" value="Thioredoxin-like_sf"/>
</dbReference>
<dbReference type="Pfam" id="PF00085">
    <property type="entry name" value="Thioredoxin"/>
    <property type="match status" value="1"/>
</dbReference>
<comment type="caution">
    <text evidence="3">The sequence shown here is derived from an EMBL/GenBank/DDBJ whole genome shotgun (WGS) entry which is preliminary data.</text>
</comment>
<dbReference type="InterPro" id="IPR001763">
    <property type="entry name" value="Rhodanese-like_dom"/>
</dbReference>
<sequence>MYRYTINVIVFLLALSPIGFLNAQDSLSPKVFKQTIEANTNAVLIDVRTPKEFEEGHLEKAKNIDFKNPNFLQKIDSLNRNTPIYLYCLAGSRSSAAAQKLKANGFTNIKQLDGGYLAWKNDNLPIATNSISKDEYTKDDLQKVLESHTKVLVDFNAPWCGPCLVLAPKIKKIEKEFTGKVFIERVNVDKAPALTQSMNIRSIPLLVLFENGKPIKALEGNQSLKEIRQFLQ</sequence>
<dbReference type="PRINTS" id="PR00421">
    <property type="entry name" value="THIOREDOXIN"/>
</dbReference>
<dbReference type="CDD" id="cd00158">
    <property type="entry name" value="RHOD"/>
    <property type="match status" value="1"/>
</dbReference>
<protein>
    <recommendedName>
        <fullName evidence="5">Thioredoxin</fullName>
    </recommendedName>
</protein>
<organism evidence="3 4">
    <name type="scientific">Pseudopedobacter saltans</name>
    <dbReference type="NCBI Taxonomy" id="151895"/>
    <lineage>
        <taxon>Bacteria</taxon>
        <taxon>Pseudomonadati</taxon>
        <taxon>Bacteroidota</taxon>
        <taxon>Sphingobacteriia</taxon>
        <taxon>Sphingobacteriales</taxon>
        <taxon>Sphingobacteriaceae</taxon>
        <taxon>Pseudopedobacter</taxon>
    </lineage>
</organism>
<name>A0A2W5F2J5_9SPHI</name>
<evidence type="ECO:0008006" key="5">
    <source>
        <dbReference type="Google" id="ProtNLM"/>
    </source>
</evidence>
<accession>A0A2W5F2J5</accession>
<feature type="domain" description="Rhodanese" evidence="1">
    <location>
        <begin position="38"/>
        <end position="128"/>
    </location>
</feature>
<dbReference type="PROSITE" id="PS51352">
    <property type="entry name" value="THIOREDOXIN_2"/>
    <property type="match status" value="1"/>
</dbReference>
<dbReference type="PROSITE" id="PS50206">
    <property type="entry name" value="RHODANESE_3"/>
    <property type="match status" value="1"/>
</dbReference>
<reference evidence="3 4" key="1">
    <citation type="submission" date="2017-11" db="EMBL/GenBank/DDBJ databases">
        <title>Infants hospitalized years apart are colonized by the same room-sourced microbial strains.</title>
        <authorList>
            <person name="Brooks B."/>
            <person name="Olm M.R."/>
            <person name="Firek B.A."/>
            <person name="Baker R."/>
            <person name="Thomas B.C."/>
            <person name="Morowitz M.J."/>
            <person name="Banfield J.F."/>
        </authorList>
    </citation>
    <scope>NUCLEOTIDE SEQUENCE [LARGE SCALE GENOMIC DNA]</scope>
    <source>
        <strain evidence="3">S2_009_000_R2_76</strain>
    </source>
</reference>
<dbReference type="AlphaFoldDB" id="A0A2W5F2J5"/>
<dbReference type="SMART" id="SM00450">
    <property type="entry name" value="RHOD"/>
    <property type="match status" value="1"/>
</dbReference>
<dbReference type="PANTHER" id="PTHR45431">
    <property type="entry name" value="RHODANESE-LIKE DOMAIN-CONTAINING PROTEIN 15, CHLOROPLASTIC"/>
    <property type="match status" value="1"/>
</dbReference>
<proteinExistence type="predicted"/>
<dbReference type="InterPro" id="IPR036873">
    <property type="entry name" value="Rhodanese-like_dom_sf"/>
</dbReference>
<dbReference type="PANTHER" id="PTHR45431:SF3">
    <property type="entry name" value="RHODANESE-LIKE DOMAIN-CONTAINING PROTEIN 15, CHLOROPLASTIC"/>
    <property type="match status" value="1"/>
</dbReference>
<evidence type="ECO:0000313" key="3">
    <source>
        <dbReference type="EMBL" id="PZP49598.1"/>
    </source>
</evidence>
<dbReference type="InterPro" id="IPR013766">
    <property type="entry name" value="Thioredoxin_domain"/>
</dbReference>
<dbReference type="InterPro" id="IPR052367">
    <property type="entry name" value="Thiosulfate_ST/Rhodanese-like"/>
</dbReference>
<dbReference type="Pfam" id="PF00581">
    <property type="entry name" value="Rhodanese"/>
    <property type="match status" value="1"/>
</dbReference>
<dbReference type="SUPFAM" id="SSF52833">
    <property type="entry name" value="Thioredoxin-like"/>
    <property type="match status" value="1"/>
</dbReference>
<dbReference type="EMBL" id="QFOI01000104">
    <property type="protein sequence ID" value="PZP49598.1"/>
    <property type="molecule type" value="Genomic_DNA"/>
</dbReference>
<evidence type="ECO:0000259" key="2">
    <source>
        <dbReference type="PROSITE" id="PS51352"/>
    </source>
</evidence>
<feature type="domain" description="Thioredoxin" evidence="2">
    <location>
        <begin position="97"/>
        <end position="232"/>
    </location>
</feature>
<dbReference type="SUPFAM" id="SSF52821">
    <property type="entry name" value="Rhodanese/Cell cycle control phosphatase"/>
    <property type="match status" value="1"/>
</dbReference>
<dbReference type="Gene3D" id="3.40.250.10">
    <property type="entry name" value="Rhodanese-like domain"/>
    <property type="match status" value="1"/>
</dbReference>
<dbReference type="CDD" id="cd02947">
    <property type="entry name" value="TRX_family"/>
    <property type="match status" value="1"/>
</dbReference>
<evidence type="ECO:0000313" key="4">
    <source>
        <dbReference type="Proteomes" id="UP000249645"/>
    </source>
</evidence>
<evidence type="ECO:0000259" key="1">
    <source>
        <dbReference type="PROSITE" id="PS50206"/>
    </source>
</evidence>